<dbReference type="PRINTS" id="PR00505">
    <property type="entry name" value="D12N6MTFRASE"/>
</dbReference>
<reference evidence="8" key="1">
    <citation type="submission" date="2017-02" db="EMBL/GenBank/DDBJ databases">
        <authorList>
            <person name="Varghese N."/>
            <person name="Submissions S."/>
        </authorList>
    </citation>
    <scope>NUCLEOTIDE SEQUENCE [LARGE SCALE GENOMIC DNA]</scope>
    <source>
        <strain evidence="8">ATCC 35199</strain>
    </source>
</reference>
<keyword evidence="3 7" id="KW-0489">Methyltransferase</keyword>
<comment type="catalytic activity">
    <reaction evidence="6">
        <text>a 2'-deoxyadenosine in DNA + S-adenosyl-L-methionine = an N(6)-methyl-2'-deoxyadenosine in DNA + S-adenosyl-L-homocysteine + H(+)</text>
        <dbReference type="Rhea" id="RHEA:15197"/>
        <dbReference type="Rhea" id="RHEA-COMP:12418"/>
        <dbReference type="Rhea" id="RHEA-COMP:12419"/>
        <dbReference type="ChEBI" id="CHEBI:15378"/>
        <dbReference type="ChEBI" id="CHEBI:57856"/>
        <dbReference type="ChEBI" id="CHEBI:59789"/>
        <dbReference type="ChEBI" id="CHEBI:90615"/>
        <dbReference type="ChEBI" id="CHEBI:90616"/>
        <dbReference type="EC" id="2.1.1.72"/>
    </reaction>
</comment>
<dbReference type="GO" id="GO:1904047">
    <property type="term" value="F:S-adenosyl-L-methionine binding"/>
    <property type="evidence" value="ECO:0007669"/>
    <property type="project" value="TreeGrafter"/>
</dbReference>
<protein>
    <recommendedName>
        <fullName evidence="2">site-specific DNA-methyltransferase (adenine-specific)</fullName>
        <ecNumber evidence="2">2.1.1.72</ecNumber>
    </recommendedName>
</protein>
<dbReference type="PIRSF" id="PIRSF000398">
    <property type="entry name" value="M_m6A_EcoRV"/>
    <property type="match status" value="1"/>
</dbReference>
<dbReference type="InterPro" id="IPR023095">
    <property type="entry name" value="Ade_MeTrfase_dom_2"/>
</dbReference>
<dbReference type="Pfam" id="PF02086">
    <property type="entry name" value="MethyltransfD12"/>
    <property type="match status" value="1"/>
</dbReference>
<dbReference type="Gene3D" id="1.10.1020.10">
    <property type="entry name" value="Adenine-specific Methyltransferase, Domain 2"/>
    <property type="match status" value="1"/>
</dbReference>
<evidence type="ECO:0000313" key="8">
    <source>
        <dbReference type="Proteomes" id="UP000243406"/>
    </source>
</evidence>
<keyword evidence="5" id="KW-0949">S-adenosyl-L-methionine</keyword>
<sequence length="281" mass="32623">MPITHSPLRYPGGKTKLYKYTKELIRLNNLSGCTYVEPFAGGCGLSLQLLYDNVVSKLVLNDIDTSIYSFWNTVLNNASELCKKIQTTEVTIDEWKLQKNIQNKKDIVTEFELAYSTLFLNRTNRSGIISAGPIGGYEQTGNYTLDCRFNKKDIINKIMKISSNKKKIHFYNLDAEIFIKNIVSRQKQKTFIFLDPPYFAKGPELYTNFYNEDNHTSLRNTTSKINKHWIVTYDNVNKIKELYSDYHIEEYNINYSAQKVYKGKEIMIYSKKIAPIIHPIS</sequence>
<dbReference type="GO" id="GO:0032259">
    <property type="term" value="P:methylation"/>
    <property type="evidence" value="ECO:0007669"/>
    <property type="project" value="UniProtKB-KW"/>
</dbReference>
<evidence type="ECO:0000256" key="4">
    <source>
        <dbReference type="ARBA" id="ARBA00022679"/>
    </source>
</evidence>
<dbReference type="PANTHER" id="PTHR30481">
    <property type="entry name" value="DNA ADENINE METHYLASE"/>
    <property type="match status" value="1"/>
</dbReference>
<dbReference type="OrthoDB" id="9805629at2"/>
<organism evidence="7 8">
    <name type="scientific">Acetoanaerobium noterae</name>
    <dbReference type="NCBI Taxonomy" id="745369"/>
    <lineage>
        <taxon>Bacteria</taxon>
        <taxon>Bacillati</taxon>
        <taxon>Bacillota</taxon>
        <taxon>Clostridia</taxon>
        <taxon>Peptostreptococcales</taxon>
        <taxon>Filifactoraceae</taxon>
        <taxon>Acetoanaerobium</taxon>
    </lineage>
</organism>
<dbReference type="EC" id="2.1.1.72" evidence="2"/>
<dbReference type="InterPro" id="IPR012327">
    <property type="entry name" value="MeTrfase_D12"/>
</dbReference>
<dbReference type="SUPFAM" id="SSF53335">
    <property type="entry name" value="S-adenosyl-L-methionine-dependent methyltransferases"/>
    <property type="match status" value="1"/>
</dbReference>
<dbReference type="InterPro" id="IPR029063">
    <property type="entry name" value="SAM-dependent_MTases_sf"/>
</dbReference>
<proteinExistence type="inferred from homology"/>
<name>A0A1T5A1I5_9FIRM</name>
<dbReference type="GO" id="GO:0009007">
    <property type="term" value="F:site-specific DNA-methyltransferase (adenine-specific) activity"/>
    <property type="evidence" value="ECO:0007669"/>
    <property type="project" value="UniProtKB-EC"/>
</dbReference>
<dbReference type="Gene3D" id="3.40.50.150">
    <property type="entry name" value="Vaccinia Virus protein VP39"/>
    <property type="match status" value="1"/>
</dbReference>
<evidence type="ECO:0000256" key="5">
    <source>
        <dbReference type="ARBA" id="ARBA00022691"/>
    </source>
</evidence>
<dbReference type="Proteomes" id="UP000243406">
    <property type="component" value="Unassembled WGS sequence"/>
</dbReference>
<keyword evidence="8" id="KW-1185">Reference proteome</keyword>
<dbReference type="InterPro" id="IPR012263">
    <property type="entry name" value="M_m6A_EcoRV"/>
</dbReference>
<dbReference type="RefSeq" id="WP_079588598.1">
    <property type="nucleotide sequence ID" value="NZ_FUYN01000001.1"/>
</dbReference>
<evidence type="ECO:0000256" key="2">
    <source>
        <dbReference type="ARBA" id="ARBA00011900"/>
    </source>
</evidence>
<evidence type="ECO:0000256" key="1">
    <source>
        <dbReference type="ARBA" id="ARBA00006594"/>
    </source>
</evidence>
<dbReference type="GO" id="GO:0043565">
    <property type="term" value="F:sequence-specific DNA binding"/>
    <property type="evidence" value="ECO:0007669"/>
    <property type="project" value="TreeGrafter"/>
</dbReference>
<gene>
    <name evidence="7" type="ORF">SAMN02745120_0642</name>
</gene>
<evidence type="ECO:0000313" key="7">
    <source>
        <dbReference type="EMBL" id="SKB28705.1"/>
    </source>
</evidence>
<dbReference type="GO" id="GO:0009307">
    <property type="term" value="P:DNA restriction-modification system"/>
    <property type="evidence" value="ECO:0007669"/>
    <property type="project" value="InterPro"/>
</dbReference>
<dbReference type="GO" id="GO:0006298">
    <property type="term" value="P:mismatch repair"/>
    <property type="evidence" value="ECO:0007669"/>
    <property type="project" value="TreeGrafter"/>
</dbReference>
<dbReference type="AlphaFoldDB" id="A0A1T5A1I5"/>
<accession>A0A1T5A1I5</accession>
<dbReference type="EMBL" id="FUYN01000001">
    <property type="protein sequence ID" value="SKB28705.1"/>
    <property type="molecule type" value="Genomic_DNA"/>
</dbReference>
<keyword evidence="4" id="KW-0808">Transferase</keyword>
<evidence type="ECO:0000256" key="3">
    <source>
        <dbReference type="ARBA" id="ARBA00022603"/>
    </source>
</evidence>
<comment type="similarity">
    <text evidence="1">Belongs to the N(4)/N(6)-methyltransferase family.</text>
</comment>
<dbReference type="PANTHER" id="PTHR30481:SF2">
    <property type="entry name" value="SITE-SPECIFIC DNA-METHYLTRANSFERASE (ADENINE-SPECIFIC)"/>
    <property type="match status" value="1"/>
</dbReference>
<evidence type="ECO:0000256" key="6">
    <source>
        <dbReference type="ARBA" id="ARBA00047942"/>
    </source>
</evidence>